<evidence type="ECO:0008006" key="4">
    <source>
        <dbReference type="Google" id="ProtNLM"/>
    </source>
</evidence>
<evidence type="ECO:0000313" key="2">
    <source>
        <dbReference type="EMBL" id="GGF21366.1"/>
    </source>
</evidence>
<reference evidence="3" key="1">
    <citation type="journal article" date="2019" name="Int. J. Syst. Evol. Microbiol.">
        <title>The Global Catalogue of Microorganisms (GCM) 10K type strain sequencing project: providing services to taxonomists for standard genome sequencing and annotation.</title>
        <authorList>
            <consortium name="The Broad Institute Genomics Platform"/>
            <consortium name="The Broad Institute Genome Sequencing Center for Infectious Disease"/>
            <person name="Wu L."/>
            <person name="Ma J."/>
        </authorList>
    </citation>
    <scope>NUCLEOTIDE SEQUENCE [LARGE SCALE GENOMIC DNA]</scope>
    <source>
        <strain evidence="3">CGMCC 1.16060</strain>
    </source>
</reference>
<protein>
    <recommendedName>
        <fullName evidence="4">Tetratricopeptide repeat-containing protein</fullName>
    </recommendedName>
</protein>
<evidence type="ECO:0000313" key="3">
    <source>
        <dbReference type="Proteomes" id="UP000655016"/>
    </source>
</evidence>
<dbReference type="PROSITE" id="PS50005">
    <property type="entry name" value="TPR"/>
    <property type="match status" value="1"/>
</dbReference>
<dbReference type="InterPro" id="IPR019734">
    <property type="entry name" value="TPR_rpt"/>
</dbReference>
<keyword evidence="3" id="KW-1185">Reference proteome</keyword>
<sequence>MYIIKITEETQSWLVAICLYEEQYLAYMESLSDEVYAKASFFEIEMETFPFVVIENTDISHQLDSYFGISTLEALQDCIETLRDEKNPGQKEPYFKYYYIDEDYFQVNPDQNYMLFLRHTEVTNDFLEKPYVISVFHEEIDKYVTNYDVNGLDKLFEQTKSTHSSKLEKEDLAINGYDSLFWKMYYDYNSDKLTEKGIQCLLPMVEKMEILHDEKRWKNRSYALHIVFETACMNKSETVFPLFRETLEAYDNYLISHPEDKLEIHRLAYLIYRMMIEREPENALLYWENSIVEIKKAIVFNPEKASWVSFLELLYYPFEKDDISRMQTEELNRFNIEIKKLEKERGSVLAYKIALGYQDMKEFMQWKKIENVFPENAAFQWAEKALAYMPEEISRTGLYECAEFFSKTGTNMSRVDFLEKAISLYEQALKTDENNFLEIFYIVTILREIAGIYLQNNQQSLADDAIIQARLMFENNIEKVKSNPSLNLRYAEYLEFCYTYSGNINKPSLSELKSVAEEIEVQSEGFYSYPYGMLTCIALLEGNEAEAILQATKSLILHELCAKATFLDLFKQFKDSQYNQLKAFLDETILFIEEVEENYYYNPELSWEKLNKMSNEALTVYWEKRKEEIRNRPPFDTE</sequence>
<evidence type="ECO:0000256" key="1">
    <source>
        <dbReference type="PROSITE-ProRule" id="PRU00339"/>
    </source>
</evidence>
<proteinExistence type="predicted"/>
<accession>A0ABQ1UL29</accession>
<dbReference type="RefSeq" id="WP_163395564.1">
    <property type="nucleotide sequence ID" value="NZ_BMKP01000008.1"/>
</dbReference>
<keyword evidence="1" id="KW-0802">TPR repeat</keyword>
<dbReference type="EMBL" id="BMKP01000008">
    <property type="protein sequence ID" value="GGF21366.1"/>
    <property type="molecule type" value="Genomic_DNA"/>
</dbReference>
<comment type="caution">
    <text evidence="2">The sequence shown here is derived from an EMBL/GenBank/DDBJ whole genome shotgun (WGS) entry which is preliminary data.</text>
</comment>
<feature type="repeat" description="TPR" evidence="1">
    <location>
        <begin position="402"/>
        <end position="435"/>
    </location>
</feature>
<organism evidence="2 3">
    <name type="scientific">Flavobacterium limi</name>
    <dbReference type="NCBI Taxonomy" id="2045105"/>
    <lineage>
        <taxon>Bacteria</taxon>
        <taxon>Pseudomonadati</taxon>
        <taxon>Bacteroidota</taxon>
        <taxon>Flavobacteriia</taxon>
        <taxon>Flavobacteriales</taxon>
        <taxon>Flavobacteriaceae</taxon>
        <taxon>Flavobacterium</taxon>
    </lineage>
</organism>
<gene>
    <name evidence="2" type="ORF">GCM10011518_33180</name>
</gene>
<name>A0ABQ1UL29_9FLAO</name>
<dbReference type="Proteomes" id="UP000655016">
    <property type="component" value="Unassembled WGS sequence"/>
</dbReference>